<dbReference type="RefSeq" id="WP_094254646.1">
    <property type="nucleotide sequence ID" value="NZ_NNCE01000003.1"/>
</dbReference>
<evidence type="ECO:0000256" key="1">
    <source>
        <dbReference type="SAM" id="Phobius"/>
    </source>
</evidence>
<evidence type="ECO:0000313" key="3">
    <source>
        <dbReference type="Proteomes" id="UP000295518"/>
    </source>
</evidence>
<keyword evidence="1" id="KW-0472">Membrane</keyword>
<evidence type="ECO:0000313" key="2">
    <source>
        <dbReference type="EMBL" id="TDO20404.1"/>
    </source>
</evidence>
<dbReference type="NCBIfam" id="NF045955">
    <property type="entry name" value="MHO_4530_fam"/>
    <property type="match status" value="1"/>
</dbReference>
<dbReference type="Proteomes" id="UP000295518">
    <property type="component" value="Unassembled WGS sequence"/>
</dbReference>
<dbReference type="EMBL" id="SNWN01000011">
    <property type="protein sequence ID" value="TDO20404.1"/>
    <property type="molecule type" value="Genomic_DNA"/>
</dbReference>
<accession>A0A4R6IEJ6</accession>
<comment type="caution">
    <text evidence="2">The sequence shown here is derived from an EMBL/GenBank/DDBJ whole genome shotgun (WGS) entry which is preliminary data.</text>
</comment>
<sequence>MQFSYVFVGFVIAVLITLAVVTIIEVQKIYRNNIFGVTNIVLDLENDRVRKVMLTPFNYGSYEQKKHNENFSKGAWVSIKEFIKSDIFNEKERVEISKIIQQAKNNVLDKTQLLETNGITQTHKISKAIHNLTFSPVTTLRIRFKSISNKKMMASLYWSKNREIEKKVANNRITISDLLTQKTAFKNFIGLKIVPSKEKKLEILVKRLETEFSNKINIFYDNSILFVELQNNDQQKLKKQTNTVLNQIQNGKSNWFYNSFIELLSIVEMADVKYEDDIANLKLRMEYGLYESKVSGKIYRFELDAINISRYESFKNQVKILNRAMQTYKIGTNLKKIYQFPSHNPISNKLASPKVLEEMDTSKINILLSEIYADQLEAKFIEALENNYDSQTKLFVELSFKNFIEHAQKLVSQKISYFVKVTSNNQLFQISEYLKTQNLKLLFGVKINKYHEDFFDFISTNDVAFVFVGEKIGANITNEEMFLKTAYLNQITQERKIKTIIEKVPKNLEENIIKKAGIQYYY</sequence>
<gene>
    <name evidence="2" type="ORF">EI74_0482</name>
</gene>
<keyword evidence="3" id="KW-1185">Reference proteome</keyword>
<protein>
    <submittedName>
        <fullName evidence="2">Uncharacterized protein</fullName>
    </submittedName>
</protein>
<name>A0A4R6IEJ6_9MOLU</name>
<dbReference type="AlphaFoldDB" id="A0A4R6IEJ6"/>
<organism evidence="2 3">
    <name type="scientific">Mycoplasma testudineum</name>
    <dbReference type="NCBI Taxonomy" id="244584"/>
    <lineage>
        <taxon>Bacteria</taxon>
        <taxon>Bacillati</taxon>
        <taxon>Mycoplasmatota</taxon>
        <taxon>Mollicutes</taxon>
        <taxon>Mycoplasmataceae</taxon>
        <taxon>Mycoplasma</taxon>
    </lineage>
</organism>
<reference evidence="2 3" key="1">
    <citation type="submission" date="2019-03" db="EMBL/GenBank/DDBJ databases">
        <title>Genomic Encyclopedia of Archaeal and Bacterial Type Strains, Phase II (KMG-II): from individual species to whole genera.</title>
        <authorList>
            <person name="Goeker M."/>
        </authorList>
    </citation>
    <scope>NUCLEOTIDE SEQUENCE [LARGE SCALE GENOMIC DNA]</scope>
    <source>
        <strain evidence="2 3">ATCC 700618</strain>
    </source>
</reference>
<keyword evidence="1" id="KW-0812">Transmembrane</keyword>
<keyword evidence="1" id="KW-1133">Transmembrane helix</keyword>
<feature type="transmembrane region" description="Helical" evidence="1">
    <location>
        <begin position="6"/>
        <end position="24"/>
    </location>
</feature>
<dbReference type="OrthoDB" id="399743at2"/>
<proteinExistence type="predicted"/>